<dbReference type="Proteomes" id="UP000022910">
    <property type="component" value="Unassembled WGS sequence"/>
</dbReference>
<accession>A0A015JSH3</accession>
<sequence>MGPYIPENENMANITLNCFIIPTGSFIGIPNNNVTLIVTIPLENAVRNLHTQIQQLLPQPFRNVPFYLHAYHLEPVKYVAMREGSLISDFFDENLTADVCHILVEENVYGYYN</sequence>
<dbReference type="EMBL" id="JEMT01015285">
    <property type="protein sequence ID" value="EXX72512.1"/>
    <property type="molecule type" value="Genomic_DNA"/>
</dbReference>
<comment type="caution">
    <text evidence="1">The sequence shown here is derived from an EMBL/GenBank/DDBJ whole genome shotgun (WGS) entry which is preliminary data.</text>
</comment>
<dbReference type="OrthoDB" id="2337369at2759"/>
<gene>
    <name evidence="1" type="ORF">RirG_068640</name>
</gene>
<evidence type="ECO:0000313" key="2">
    <source>
        <dbReference type="Proteomes" id="UP000022910"/>
    </source>
</evidence>
<name>A0A015JSH3_RHIIW</name>
<dbReference type="HOGENOM" id="CLU_180239_0_0_1"/>
<protein>
    <submittedName>
        <fullName evidence="1">Uncharacterized protein</fullName>
    </submittedName>
</protein>
<organism evidence="1 2">
    <name type="scientific">Rhizophagus irregularis (strain DAOM 197198w)</name>
    <name type="common">Glomus intraradices</name>
    <dbReference type="NCBI Taxonomy" id="1432141"/>
    <lineage>
        <taxon>Eukaryota</taxon>
        <taxon>Fungi</taxon>
        <taxon>Fungi incertae sedis</taxon>
        <taxon>Mucoromycota</taxon>
        <taxon>Glomeromycotina</taxon>
        <taxon>Glomeromycetes</taxon>
        <taxon>Glomerales</taxon>
        <taxon>Glomeraceae</taxon>
        <taxon>Rhizophagus</taxon>
    </lineage>
</organism>
<reference evidence="1 2" key="1">
    <citation type="submission" date="2014-02" db="EMBL/GenBank/DDBJ databases">
        <title>Single nucleus genome sequencing reveals high similarity among nuclei of an endomycorrhizal fungus.</title>
        <authorList>
            <person name="Lin K."/>
            <person name="Geurts R."/>
            <person name="Zhang Z."/>
            <person name="Limpens E."/>
            <person name="Saunders D.G."/>
            <person name="Mu D."/>
            <person name="Pang E."/>
            <person name="Cao H."/>
            <person name="Cha H."/>
            <person name="Lin T."/>
            <person name="Zhou Q."/>
            <person name="Shang Y."/>
            <person name="Li Y."/>
            <person name="Ivanov S."/>
            <person name="Sharma T."/>
            <person name="Velzen R.V."/>
            <person name="Ruijter N.D."/>
            <person name="Aanen D.K."/>
            <person name="Win J."/>
            <person name="Kamoun S."/>
            <person name="Bisseling T."/>
            <person name="Huang S."/>
        </authorList>
    </citation>
    <scope>NUCLEOTIDE SEQUENCE [LARGE SCALE GENOMIC DNA]</scope>
    <source>
        <strain evidence="2">DAOM197198w</strain>
    </source>
</reference>
<evidence type="ECO:0000313" key="1">
    <source>
        <dbReference type="EMBL" id="EXX72512.1"/>
    </source>
</evidence>
<dbReference type="AlphaFoldDB" id="A0A015JSH3"/>
<keyword evidence="2" id="KW-1185">Reference proteome</keyword>
<proteinExistence type="predicted"/>